<name>A0A1Y6BNI4_9BACT</name>
<protein>
    <recommendedName>
        <fullName evidence="4">Poly(3-hydroxybutyrate) depolymerase</fullName>
    </recommendedName>
</protein>
<evidence type="ECO:0000313" key="2">
    <source>
        <dbReference type="EMBL" id="SMF19051.1"/>
    </source>
</evidence>
<feature type="compositionally biased region" description="Acidic residues" evidence="1">
    <location>
        <begin position="47"/>
        <end position="64"/>
    </location>
</feature>
<dbReference type="InterPro" id="IPR029058">
    <property type="entry name" value="AB_hydrolase_fold"/>
</dbReference>
<dbReference type="AlphaFoldDB" id="A0A1Y6BNI4"/>
<dbReference type="STRING" id="1513793.SAMN06296036_106234"/>
<keyword evidence="3" id="KW-1185">Reference proteome</keyword>
<dbReference type="RefSeq" id="WP_132317693.1">
    <property type="nucleotide sequence ID" value="NZ_FWZT01000006.1"/>
</dbReference>
<proteinExistence type="predicted"/>
<gene>
    <name evidence="2" type="ORF">SAMN06296036_106234</name>
</gene>
<dbReference type="PROSITE" id="PS51257">
    <property type="entry name" value="PROKAR_LIPOPROTEIN"/>
    <property type="match status" value="1"/>
</dbReference>
<dbReference type="Proteomes" id="UP000192907">
    <property type="component" value="Unassembled WGS sequence"/>
</dbReference>
<dbReference type="SUPFAM" id="SSF53474">
    <property type="entry name" value="alpha/beta-Hydrolases"/>
    <property type="match status" value="1"/>
</dbReference>
<dbReference type="Gene3D" id="3.40.50.1820">
    <property type="entry name" value="alpha/beta hydrolase"/>
    <property type="match status" value="1"/>
</dbReference>
<feature type="region of interest" description="Disordered" evidence="1">
    <location>
        <begin position="47"/>
        <end position="84"/>
    </location>
</feature>
<accession>A0A1Y6BNI4</accession>
<reference evidence="3" key="1">
    <citation type="submission" date="2017-04" db="EMBL/GenBank/DDBJ databases">
        <authorList>
            <person name="Varghese N."/>
            <person name="Submissions S."/>
        </authorList>
    </citation>
    <scope>NUCLEOTIDE SEQUENCE [LARGE SCALE GENOMIC DNA]</scope>
    <source>
        <strain evidence="3">RKEM611</strain>
    </source>
</reference>
<dbReference type="EMBL" id="FWZT01000006">
    <property type="protein sequence ID" value="SMF19051.1"/>
    <property type="molecule type" value="Genomic_DNA"/>
</dbReference>
<sequence>MRLSPLLILTILFAACSQYEAPEFSTKQGAVVEDETPNEDVEAIVDEVEPELEEEVETPEEPEESPIRSSQGTGGPIGMNEVNFTDSNNLTSSYKIMAPDDVATKVYGLHVHFHGDGGGGYRDFPNQATRYGLIGVTVRAPNQNLQWGRAQGVAHAQFSQDLIQNEILKKYNIDLDKIYFSGVSGGAYFLSGSFLPAYGSQYKSGAFLMCGGEAPRTDIQNPEVFKDFRIHWQVTAGERADITNSVQQSVAAYKAVHDQVQGDPTKQTIETTGAGGHCEFFEMAYTPGIQAMVDAKFKVVLPSELADQP</sequence>
<evidence type="ECO:0008006" key="4">
    <source>
        <dbReference type="Google" id="ProtNLM"/>
    </source>
</evidence>
<evidence type="ECO:0000313" key="3">
    <source>
        <dbReference type="Proteomes" id="UP000192907"/>
    </source>
</evidence>
<organism evidence="2 3">
    <name type="scientific">Pseudobacteriovorax antillogorgiicola</name>
    <dbReference type="NCBI Taxonomy" id="1513793"/>
    <lineage>
        <taxon>Bacteria</taxon>
        <taxon>Pseudomonadati</taxon>
        <taxon>Bdellovibrionota</taxon>
        <taxon>Oligoflexia</taxon>
        <taxon>Oligoflexales</taxon>
        <taxon>Pseudobacteriovoracaceae</taxon>
        <taxon>Pseudobacteriovorax</taxon>
    </lineage>
</organism>
<dbReference type="OrthoDB" id="4404863at2"/>
<evidence type="ECO:0000256" key="1">
    <source>
        <dbReference type="SAM" id="MobiDB-lite"/>
    </source>
</evidence>